<evidence type="ECO:0000313" key="6">
    <source>
        <dbReference type="Proteomes" id="UP000663877"/>
    </source>
</evidence>
<gene>
    <name evidence="3" type="ORF">BJG266_LOCUS22029</name>
    <name evidence="4" type="ORF">QVE165_LOCUS24473</name>
</gene>
<dbReference type="EMBL" id="CAJNOI010000135">
    <property type="protein sequence ID" value="CAF1113384.1"/>
    <property type="molecule type" value="Genomic_DNA"/>
</dbReference>
<dbReference type="GO" id="GO:0016286">
    <property type="term" value="F:small conductance calcium-activated potassium channel activity"/>
    <property type="evidence" value="ECO:0007669"/>
    <property type="project" value="InterPro"/>
</dbReference>
<feature type="transmembrane region" description="Helical" evidence="1">
    <location>
        <begin position="52"/>
        <end position="69"/>
    </location>
</feature>
<feature type="transmembrane region" description="Helical" evidence="1">
    <location>
        <begin position="289"/>
        <end position="310"/>
    </location>
</feature>
<feature type="transmembrane region" description="Helical" evidence="1">
    <location>
        <begin position="89"/>
        <end position="106"/>
    </location>
</feature>
<dbReference type="Proteomes" id="UP000663877">
    <property type="component" value="Unassembled WGS sequence"/>
</dbReference>
<comment type="caution">
    <text evidence="3">The sequence shown here is derived from an EMBL/GenBank/DDBJ whole genome shotgun (WGS) entry which is preliminary data.</text>
</comment>
<dbReference type="AlphaFoldDB" id="A0A814Q172"/>
<organism evidence="3 6">
    <name type="scientific">Adineta steineri</name>
    <dbReference type="NCBI Taxonomy" id="433720"/>
    <lineage>
        <taxon>Eukaryota</taxon>
        <taxon>Metazoa</taxon>
        <taxon>Spiralia</taxon>
        <taxon>Gnathifera</taxon>
        <taxon>Rotifera</taxon>
        <taxon>Eurotatoria</taxon>
        <taxon>Bdelloidea</taxon>
        <taxon>Adinetida</taxon>
        <taxon>Adinetidae</taxon>
        <taxon>Adineta</taxon>
    </lineage>
</organism>
<dbReference type="Proteomes" id="UP000663832">
    <property type="component" value="Unassembled WGS sequence"/>
</dbReference>
<accession>A0A814Q172</accession>
<dbReference type="Gene3D" id="1.10.287.70">
    <property type="match status" value="1"/>
</dbReference>
<dbReference type="Pfam" id="PF07885">
    <property type="entry name" value="Ion_trans_2"/>
    <property type="match status" value="1"/>
</dbReference>
<name>A0A814Q172_9BILA</name>
<keyword evidence="1" id="KW-0812">Transmembrane</keyword>
<dbReference type="PANTHER" id="PTHR10153">
    <property type="entry name" value="SMALL CONDUCTANCE CALCIUM-ACTIVATED POTASSIUM CHANNEL"/>
    <property type="match status" value="1"/>
</dbReference>
<evidence type="ECO:0000313" key="4">
    <source>
        <dbReference type="EMBL" id="CAF1177375.1"/>
    </source>
</evidence>
<dbReference type="InterPro" id="IPR015449">
    <property type="entry name" value="K_chnl_Ca-activ_SK"/>
</dbReference>
<feature type="transmembrane region" description="Helical" evidence="1">
    <location>
        <begin position="218"/>
        <end position="238"/>
    </location>
</feature>
<feature type="domain" description="Potassium channel" evidence="2">
    <location>
        <begin position="225"/>
        <end position="312"/>
    </location>
</feature>
<dbReference type="InterPro" id="IPR013099">
    <property type="entry name" value="K_chnl_dom"/>
</dbReference>
<feature type="transmembrane region" description="Helical" evidence="1">
    <location>
        <begin position="127"/>
        <end position="145"/>
    </location>
</feature>
<keyword evidence="1" id="KW-1133">Transmembrane helix</keyword>
<evidence type="ECO:0000313" key="3">
    <source>
        <dbReference type="EMBL" id="CAF1113384.1"/>
    </source>
</evidence>
<evidence type="ECO:0000259" key="2">
    <source>
        <dbReference type="Pfam" id="PF07885"/>
    </source>
</evidence>
<evidence type="ECO:0000313" key="5">
    <source>
        <dbReference type="Proteomes" id="UP000663832"/>
    </source>
</evidence>
<feature type="transmembrane region" description="Helical" evidence="1">
    <location>
        <begin position="259"/>
        <end position="277"/>
    </location>
</feature>
<keyword evidence="1" id="KW-0472">Membrane</keyword>
<dbReference type="GO" id="GO:0016020">
    <property type="term" value="C:membrane"/>
    <property type="evidence" value="ECO:0007669"/>
    <property type="project" value="InterPro"/>
</dbReference>
<dbReference type="EMBL" id="CAJNOM010000172">
    <property type="protein sequence ID" value="CAF1177375.1"/>
    <property type="molecule type" value="Genomic_DNA"/>
</dbReference>
<dbReference type="Pfam" id="PF03530">
    <property type="entry name" value="SK_channel"/>
    <property type="match status" value="1"/>
</dbReference>
<keyword evidence="5" id="KW-1185">Reference proteome</keyword>
<reference evidence="3" key="1">
    <citation type="submission" date="2021-02" db="EMBL/GenBank/DDBJ databases">
        <authorList>
            <person name="Nowell W R."/>
        </authorList>
    </citation>
    <scope>NUCLEOTIDE SEQUENCE</scope>
</reference>
<proteinExistence type="predicted"/>
<dbReference type="OrthoDB" id="73653at2759"/>
<sequence>MKSNAIMPIELIEFTPMTRSSEKKTNDREKSILKMKHNLIERKKLHFRCRRVNDMMCIFGLSGLILMIIDTEFRLTQISRTDINMIRPLISISSGILIVLVFYYHILNARLYAINNHIIDWRITLRIRGLVMMICEVIVCSIHPFPYSFKFLLSHNILWLEMMLTLPMFGRLYLIARSVTLHSPLVNAASSRTIGYLNRVPITISFILRAFLQTYPVASWSSMLMIILFIASWSMHACEKGMWMPINSVSSRANASTSTFINATWLTIVTFTTVGYGDIVPQTYCGRGVSVFTALFGVFASAVLIAVFISKISLSRSEQMVLDFVSRINQAREYKIKTMQIIQYSVRAWFLKRRDPQYRASFNLLSRLHTAIRQAKVIKQQQRNAISENESLMTVLTNVYYEQKTNEKNFHKLNQHCDLIEDRINRIETKLDTLLTIFTQNIPTSQHSWL</sequence>
<protein>
    <recommendedName>
        <fullName evidence="2">Potassium channel domain-containing protein</fullName>
    </recommendedName>
</protein>
<evidence type="ECO:0000256" key="1">
    <source>
        <dbReference type="SAM" id="Phobius"/>
    </source>
</evidence>
<dbReference type="SUPFAM" id="SSF81324">
    <property type="entry name" value="Voltage-gated potassium channels"/>
    <property type="match status" value="1"/>
</dbReference>